<evidence type="ECO:0000256" key="5">
    <source>
        <dbReference type="SAM" id="MobiDB-lite"/>
    </source>
</evidence>
<evidence type="ECO:0000256" key="1">
    <source>
        <dbReference type="ARBA" id="ARBA00001946"/>
    </source>
</evidence>
<dbReference type="PANTHER" id="PTHR43046">
    <property type="entry name" value="GDP-MANNOSE MANNOSYL HYDROLASE"/>
    <property type="match status" value="1"/>
</dbReference>
<keyword evidence="3 4" id="KW-0378">Hydrolase</keyword>
<evidence type="ECO:0000259" key="6">
    <source>
        <dbReference type="PROSITE" id="PS51462"/>
    </source>
</evidence>
<dbReference type="Pfam" id="PF00293">
    <property type="entry name" value="NUDIX"/>
    <property type="match status" value="1"/>
</dbReference>
<dbReference type="InterPro" id="IPR020084">
    <property type="entry name" value="NUDIX_hydrolase_CS"/>
</dbReference>
<dbReference type="SUPFAM" id="SSF55811">
    <property type="entry name" value="Nudix"/>
    <property type="match status" value="1"/>
</dbReference>
<dbReference type="PROSITE" id="PS51462">
    <property type="entry name" value="NUDIX"/>
    <property type="match status" value="1"/>
</dbReference>
<evidence type="ECO:0000313" key="7">
    <source>
        <dbReference type="EMBL" id="GGK26535.1"/>
    </source>
</evidence>
<dbReference type="AlphaFoldDB" id="A0A8J3BPV5"/>
<gene>
    <name evidence="7" type="ORF">GCM10010124_19010</name>
</gene>
<comment type="cofactor">
    <cofactor evidence="1">
        <name>Mg(2+)</name>
        <dbReference type="ChEBI" id="CHEBI:18420"/>
    </cofactor>
</comment>
<dbReference type="InterPro" id="IPR020476">
    <property type="entry name" value="Nudix_hydrolase"/>
</dbReference>
<protein>
    <recommendedName>
        <fullName evidence="6">Nudix hydrolase domain-containing protein</fullName>
    </recommendedName>
</protein>
<feature type="compositionally biased region" description="Basic and acidic residues" evidence="5">
    <location>
        <begin position="172"/>
        <end position="194"/>
    </location>
</feature>
<dbReference type="InterPro" id="IPR000086">
    <property type="entry name" value="NUDIX_hydrolase_dom"/>
</dbReference>
<evidence type="ECO:0000256" key="4">
    <source>
        <dbReference type="RuleBase" id="RU003476"/>
    </source>
</evidence>
<name>A0A8J3BPV5_9ACTN</name>
<feature type="domain" description="Nudix hydrolase" evidence="6">
    <location>
        <begin position="41"/>
        <end position="169"/>
    </location>
</feature>
<accession>A0A8J3BPV5</accession>
<comment type="similarity">
    <text evidence="2 4">Belongs to the Nudix hydrolase family.</text>
</comment>
<evidence type="ECO:0000313" key="8">
    <source>
        <dbReference type="Proteomes" id="UP000662200"/>
    </source>
</evidence>
<keyword evidence="8" id="KW-1185">Reference proteome</keyword>
<dbReference type="EMBL" id="BMQC01000005">
    <property type="protein sequence ID" value="GGK26535.1"/>
    <property type="molecule type" value="Genomic_DNA"/>
</dbReference>
<dbReference type="PANTHER" id="PTHR43046:SF16">
    <property type="entry name" value="ADP-RIBOSE PYROPHOSPHATASE YJHB-RELATED"/>
    <property type="match status" value="1"/>
</dbReference>
<comment type="caution">
    <text evidence="7">The sequence shown here is derived from an EMBL/GenBank/DDBJ whole genome shotgun (WGS) entry which is preliminary data.</text>
</comment>
<sequence>MTDPSPPARRLRRAVRGVVYGVFYRLPPVLRRRIVRLTVRTYVVGAVVLLHDADRPGRLLLLRQPPGRGWTLPAGLLKKGEEPRRGAARELAEETGIALPPDALRPANPNAMVHTRGWIDLVFEAAVPADGVRPVVDGAEVLEAAWHEVADLPPLTVATARLLGHYGLGPRAEPRGDTRGSPREGGESPREGPA</sequence>
<organism evidence="7 8">
    <name type="scientific">Pilimelia terevasa</name>
    <dbReference type="NCBI Taxonomy" id="53372"/>
    <lineage>
        <taxon>Bacteria</taxon>
        <taxon>Bacillati</taxon>
        <taxon>Actinomycetota</taxon>
        <taxon>Actinomycetes</taxon>
        <taxon>Micromonosporales</taxon>
        <taxon>Micromonosporaceae</taxon>
        <taxon>Pilimelia</taxon>
    </lineage>
</organism>
<dbReference type="PRINTS" id="PR00502">
    <property type="entry name" value="NUDIXFAMILY"/>
</dbReference>
<dbReference type="PROSITE" id="PS00893">
    <property type="entry name" value="NUDIX_BOX"/>
    <property type="match status" value="1"/>
</dbReference>
<dbReference type="Proteomes" id="UP000662200">
    <property type="component" value="Unassembled WGS sequence"/>
</dbReference>
<reference evidence="7" key="2">
    <citation type="submission" date="2020-09" db="EMBL/GenBank/DDBJ databases">
        <authorList>
            <person name="Sun Q."/>
            <person name="Ohkuma M."/>
        </authorList>
    </citation>
    <scope>NUCLEOTIDE SEQUENCE</scope>
    <source>
        <strain evidence="7">JCM 3091</strain>
    </source>
</reference>
<feature type="region of interest" description="Disordered" evidence="5">
    <location>
        <begin position="166"/>
        <end position="194"/>
    </location>
</feature>
<dbReference type="RefSeq" id="WP_189113851.1">
    <property type="nucleotide sequence ID" value="NZ_BMQC01000005.1"/>
</dbReference>
<dbReference type="InterPro" id="IPR015797">
    <property type="entry name" value="NUDIX_hydrolase-like_dom_sf"/>
</dbReference>
<evidence type="ECO:0000256" key="2">
    <source>
        <dbReference type="ARBA" id="ARBA00005582"/>
    </source>
</evidence>
<evidence type="ECO:0000256" key="3">
    <source>
        <dbReference type="ARBA" id="ARBA00022801"/>
    </source>
</evidence>
<proteinExistence type="inferred from homology"/>
<dbReference type="CDD" id="cd02883">
    <property type="entry name" value="NUDIX_Hydrolase"/>
    <property type="match status" value="1"/>
</dbReference>
<dbReference type="GO" id="GO:0016787">
    <property type="term" value="F:hydrolase activity"/>
    <property type="evidence" value="ECO:0007669"/>
    <property type="project" value="UniProtKB-KW"/>
</dbReference>
<dbReference type="Gene3D" id="3.90.79.10">
    <property type="entry name" value="Nucleoside Triphosphate Pyrophosphohydrolase"/>
    <property type="match status" value="1"/>
</dbReference>
<reference evidence="7" key="1">
    <citation type="journal article" date="2014" name="Int. J. Syst. Evol. Microbiol.">
        <title>Complete genome sequence of Corynebacterium casei LMG S-19264T (=DSM 44701T), isolated from a smear-ripened cheese.</title>
        <authorList>
            <consortium name="US DOE Joint Genome Institute (JGI-PGF)"/>
            <person name="Walter F."/>
            <person name="Albersmeier A."/>
            <person name="Kalinowski J."/>
            <person name="Ruckert C."/>
        </authorList>
    </citation>
    <scope>NUCLEOTIDE SEQUENCE</scope>
    <source>
        <strain evidence="7">JCM 3091</strain>
    </source>
</reference>